<reference evidence="1 2" key="1">
    <citation type="submission" date="2024-10" db="EMBL/GenBank/DDBJ databases">
        <title>Updated reference genomes for cyclostephanoid diatoms.</title>
        <authorList>
            <person name="Roberts W.R."/>
            <person name="Alverson A.J."/>
        </authorList>
    </citation>
    <scope>NUCLEOTIDE SEQUENCE [LARGE SCALE GENOMIC DNA]</scope>
    <source>
        <strain evidence="1 2">AJA010-31</strain>
    </source>
</reference>
<dbReference type="AlphaFoldDB" id="A0ABD3P4M0"/>
<keyword evidence="2" id="KW-1185">Reference proteome</keyword>
<dbReference type="EMBL" id="JALLPJ020000806">
    <property type="protein sequence ID" value="KAL3782459.1"/>
    <property type="molecule type" value="Genomic_DNA"/>
</dbReference>
<accession>A0ABD3P4M0</accession>
<organism evidence="1 2">
    <name type="scientific">Cyclotella atomus</name>
    <dbReference type="NCBI Taxonomy" id="382360"/>
    <lineage>
        <taxon>Eukaryota</taxon>
        <taxon>Sar</taxon>
        <taxon>Stramenopiles</taxon>
        <taxon>Ochrophyta</taxon>
        <taxon>Bacillariophyta</taxon>
        <taxon>Coscinodiscophyceae</taxon>
        <taxon>Thalassiosirophycidae</taxon>
        <taxon>Stephanodiscales</taxon>
        <taxon>Stephanodiscaceae</taxon>
        <taxon>Cyclotella</taxon>
    </lineage>
</organism>
<name>A0ABD3P4M0_9STRA</name>
<proteinExistence type="predicted"/>
<evidence type="ECO:0000313" key="1">
    <source>
        <dbReference type="EMBL" id="KAL3782459.1"/>
    </source>
</evidence>
<gene>
    <name evidence="1" type="ORF">ACHAWO_013944</name>
</gene>
<comment type="caution">
    <text evidence="1">The sequence shown here is derived from an EMBL/GenBank/DDBJ whole genome shotgun (WGS) entry which is preliminary data.</text>
</comment>
<protein>
    <submittedName>
        <fullName evidence="1">Uncharacterized protein</fullName>
    </submittedName>
</protein>
<sequence length="110" mass="12162">MASDRSINGIYTAQDPKSIPSGFIKSCSKAGGFAPRPLWDEITNGITPWFLHDNGCFIYLNCQDGRWWMDRWDGNPLFLADPEGSLLLPPMEGWVGLTGGRSGVPRVGYL</sequence>
<dbReference type="Proteomes" id="UP001530400">
    <property type="component" value="Unassembled WGS sequence"/>
</dbReference>
<evidence type="ECO:0000313" key="2">
    <source>
        <dbReference type="Proteomes" id="UP001530400"/>
    </source>
</evidence>